<reference evidence="3 5" key="2">
    <citation type="submission" date="2019-06" db="EMBL/GenBank/DDBJ databases">
        <title>Whole genome shotgun sequence of Corynebacterium flavescens NBRC 14136.</title>
        <authorList>
            <person name="Hosoyama A."/>
            <person name="Uohara A."/>
            <person name="Ohji S."/>
            <person name="Ichikawa N."/>
        </authorList>
    </citation>
    <scope>NUCLEOTIDE SEQUENCE [LARGE SCALE GENOMIC DNA]</scope>
    <source>
        <strain evidence="3 5">NBRC 14136</strain>
    </source>
</reference>
<keyword evidence="4" id="KW-1185">Reference proteome</keyword>
<proteinExistence type="predicted"/>
<gene>
    <name evidence="3" type="ORF">CFL01nite_08260</name>
    <name evidence="2" type="ORF">CFLV_02245</name>
</gene>
<dbReference type="GeneID" id="82879541"/>
<feature type="region of interest" description="Disordered" evidence="1">
    <location>
        <begin position="1"/>
        <end position="55"/>
    </location>
</feature>
<sequence length="175" mass="18196">MDGIGEFPGTTELNWHDSTDRSGGGPRPTLDSQPQAAANTPSGNTGGTGGSSVVVDGATTRMTGIVRKKSGTEVLDGLPANGLESQLNNEFWILEFTPRQDVAAQSPGSGVHTKQTYGASLASSTSNQNRVSELAALEGNTATVTVSNKWLWWQSDASLPMGTVRIGGDYQIAAS</sequence>
<dbReference type="OrthoDB" id="4422453at2"/>
<evidence type="ECO:0000313" key="3">
    <source>
        <dbReference type="EMBL" id="GEB97331.1"/>
    </source>
</evidence>
<evidence type="ECO:0000256" key="1">
    <source>
        <dbReference type="SAM" id="MobiDB-lite"/>
    </source>
</evidence>
<reference evidence="2 4" key="1">
    <citation type="submission" date="2014-08" db="EMBL/GenBank/DDBJ databases">
        <title>Complete genome sequence of Corynebacterium flavescens OJ8(T)(=DSM 20296(T)), isolated from cheese.</title>
        <authorList>
            <person name="Ruckert C."/>
            <person name="Albersmeier A."/>
            <person name="Winkler A."/>
            <person name="Kalinowski J."/>
        </authorList>
    </citation>
    <scope>NUCLEOTIDE SEQUENCE [LARGE SCALE GENOMIC DNA]</scope>
    <source>
        <strain evidence="2 4">OJ8</strain>
    </source>
</reference>
<dbReference type="Proteomes" id="UP000315353">
    <property type="component" value="Unassembled WGS sequence"/>
</dbReference>
<dbReference type="EMBL" id="CP009246">
    <property type="protein sequence ID" value="APT86125.1"/>
    <property type="molecule type" value="Genomic_DNA"/>
</dbReference>
<evidence type="ECO:0000313" key="2">
    <source>
        <dbReference type="EMBL" id="APT86125.1"/>
    </source>
</evidence>
<protein>
    <submittedName>
        <fullName evidence="2">Uncharacterized protein</fullName>
    </submittedName>
</protein>
<dbReference type="Proteomes" id="UP000185479">
    <property type="component" value="Chromosome"/>
</dbReference>
<name>A0A1L7CJY5_CORFL</name>
<accession>A0A1L7CJY5</accession>
<dbReference type="KEGG" id="cfc:CFLV_02245"/>
<dbReference type="EMBL" id="BJNB01000008">
    <property type="protein sequence ID" value="GEB97331.1"/>
    <property type="molecule type" value="Genomic_DNA"/>
</dbReference>
<evidence type="ECO:0000313" key="4">
    <source>
        <dbReference type="Proteomes" id="UP000185479"/>
    </source>
</evidence>
<evidence type="ECO:0000313" key="5">
    <source>
        <dbReference type="Proteomes" id="UP000315353"/>
    </source>
</evidence>
<dbReference type="AlphaFoldDB" id="A0A1L7CJY5"/>
<organism evidence="2 4">
    <name type="scientific">Corynebacterium flavescens</name>
    <dbReference type="NCBI Taxonomy" id="28028"/>
    <lineage>
        <taxon>Bacteria</taxon>
        <taxon>Bacillati</taxon>
        <taxon>Actinomycetota</taxon>
        <taxon>Actinomycetes</taxon>
        <taxon>Mycobacteriales</taxon>
        <taxon>Corynebacteriaceae</taxon>
        <taxon>Corynebacterium</taxon>
    </lineage>
</organism>
<dbReference type="RefSeq" id="WP_075729122.1">
    <property type="nucleotide sequence ID" value="NZ_BJNB01000008.1"/>
</dbReference>